<evidence type="ECO:0000259" key="6">
    <source>
        <dbReference type="PROSITE" id="PS50801"/>
    </source>
</evidence>
<organism evidence="7 8">
    <name type="scientific">Caenorhabditis japonica</name>
    <dbReference type="NCBI Taxonomy" id="281687"/>
    <lineage>
        <taxon>Eukaryota</taxon>
        <taxon>Metazoa</taxon>
        <taxon>Ecdysozoa</taxon>
        <taxon>Nematoda</taxon>
        <taxon>Chromadorea</taxon>
        <taxon>Rhabditida</taxon>
        <taxon>Rhabditina</taxon>
        <taxon>Rhabditomorpha</taxon>
        <taxon>Rhabditoidea</taxon>
        <taxon>Rhabditidae</taxon>
        <taxon>Peloderinae</taxon>
        <taxon>Caenorhabditis</taxon>
    </lineage>
</organism>
<dbReference type="SUPFAM" id="SSF52091">
    <property type="entry name" value="SpoIIaa-like"/>
    <property type="match status" value="1"/>
</dbReference>
<reference evidence="7" key="2">
    <citation type="submission" date="2022-06" db="UniProtKB">
        <authorList>
            <consortium name="EnsemblMetazoa"/>
        </authorList>
    </citation>
    <scope>IDENTIFICATION</scope>
    <source>
        <strain evidence="7">DF5081</strain>
    </source>
</reference>
<dbReference type="EnsemblMetazoa" id="CJA04268.1">
    <property type="protein sequence ID" value="CJA04268.1"/>
    <property type="gene ID" value="WBGene00123472"/>
</dbReference>
<name>A0A8R1HPN8_CAEJA</name>
<dbReference type="Gene3D" id="3.30.750.24">
    <property type="entry name" value="STAS domain"/>
    <property type="match status" value="1"/>
</dbReference>
<feature type="domain" description="STAS" evidence="6">
    <location>
        <begin position="557"/>
        <end position="714"/>
    </location>
</feature>
<evidence type="ECO:0000256" key="4">
    <source>
        <dbReference type="ARBA" id="ARBA00023136"/>
    </source>
</evidence>
<dbReference type="GO" id="GO:0055085">
    <property type="term" value="P:transmembrane transport"/>
    <property type="evidence" value="ECO:0007669"/>
    <property type="project" value="InterPro"/>
</dbReference>
<dbReference type="Proteomes" id="UP000005237">
    <property type="component" value="Unassembled WGS sequence"/>
</dbReference>
<evidence type="ECO:0000256" key="2">
    <source>
        <dbReference type="ARBA" id="ARBA00022692"/>
    </source>
</evidence>
<evidence type="ECO:0000256" key="3">
    <source>
        <dbReference type="ARBA" id="ARBA00022989"/>
    </source>
</evidence>
<feature type="transmembrane region" description="Helical" evidence="5">
    <location>
        <begin position="286"/>
        <end position="303"/>
    </location>
</feature>
<feature type="transmembrane region" description="Helical" evidence="5">
    <location>
        <begin position="114"/>
        <end position="134"/>
    </location>
</feature>
<protein>
    <submittedName>
        <fullName evidence="7">STAS domain-containing protein</fullName>
    </submittedName>
</protein>
<evidence type="ECO:0000256" key="5">
    <source>
        <dbReference type="SAM" id="Phobius"/>
    </source>
</evidence>
<dbReference type="OMA" id="QRGAMNQ"/>
<dbReference type="InterPro" id="IPR001902">
    <property type="entry name" value="SLC26A/SulP_fam"/>
</dbReference>
<evidence type="ECO:0000313" key="7">
    <source>
        <dbReference type="EnsemblMetazoa" id="CJA04268.1"/>
    </source>
</evidence>
<dbReference type="NCBIfam" id="TIGR00815">
    <property type="entry name" value="sulP"/>
    <property type="match status" value="1"/>
</dbReference>
<evidence type="ECO:0000313" key="8">
    <source>
        <dbReference type="Proteomes" id="UP000005237"/>
    </source>
</evidence>
<dbReference type="InterPro" id="IPR011547">
    <property type="entry name" value="SLC26A/SulP_dom"/>
</dbReference>
<keyword evidence="2 5" id="KW-0812">Transmembrane</keyword>
<dbReference type="AlphaFoldDB" id="A0A8R1HPN8"/>
<feature type="transmembrane region" description="Helical" evidence="5">
    <location>
        <begin position="77"/>
        <end position="102"/>
    </location>
</feature>
<dbReference type="PROSITE" id="PS50801">
    <property type="entry name" value="STAS"/>
    <property type="match status" value="1"/>
</dbReference>
<feature type="transmembrane region" description="Helical" evidence="5">
    <location>
        <begin position="501"/>
        <end position="529"/>
    </location>
</feature>
<reference evidence="8" key="1">
    <citation type="submission" date="2010-08" db="EMBL/GenBank/DDBJ databases">
        <authorList>
            <consortium name="Caenorhabditis japonica Sequencing Consortium"/>
            <person name="Wilson R.K."/>
        </authorList>
    </citation>
    <scope>NUCLEOTIDE SEQUENCE [LARGE SCALE GENOMIC DNA]</scope>
    <source>
        <strain evidence="8">DF5081</strain>
    </source>
</reference>
<accession>A0A8R1HPN8</accession>
<feature type="transmembrane region" description="Helical" evidence="5">
    <location>
        <begin position="451"/>
        <end position="481"/>
    </location>
</feature>
<sequence length="744" mass="83571">MDPSPGPVRKIRHLSEAEEESADYMENFYNKSEVDNRPSFVQRGAMNQAQFDEKFDYNKPHLENEVKKQTRKFIRRFYEPFTSCHAFKLFILSLFPILQWLPNYNWKADLTADIIGGITVGVMQVPQGIAYALLAKQPPINGLYTSLFAPLIYMFFGTSRHSSLGTFAVISLMTGLSVERLAAPVDYEAMNMTEIEMAALPTATEVSCAITLTMGLILAVMFFLRLQFLTTYLSDQVIAGFTVGSSVHVLVSQLKTLLGIRGLPRHSGPFYLFIHLYDLALALPRANPVCIGISAVSIIILYIGKEFINPCIKKITKSNIPIPWELVIAILSTLFVFLTGVNTSNKVQVVNKIPIGAPEISVPKWDLIPKVLPDAVSITIVAVSIWLSISKMLAKKNSYELNAGQELFALSVTNVASSFIPSLPISCSLSRTLVAVGAGCRTQLSILPSSILVFLVVFLLGILLETLPMAALSAIICVALQGMFRKFSDLSLLWKVSKMDFAIWVVSCVATVLLDVSIGLIVSVGFALFTTILREQYPKWHLLASVNGTQDFRDAQRYGESVYFKGICIFRFDAPLLFSNVEVFKKSVEKAYIEWQTSHEYYVLREERGTFMKQKLEELDDGKDFQTCNTTFQTQRSNVLSRHFVIDCSGFTMIDFMGTSALKEVFSDMRKRGILVYFANAKAVVRETFDKCHFYEFVPKENFYPTMRDATCIARQRQLELGFKDTGYVPEHDRLSEVLSSHPM</sequence>
<dbReference type="Pfam" id="PF00916">
    <property type="entry name" value="Sulfate_transp"/>
    <property type="match status" value="1"/>
</dbReference>
<dbReference type="InterPro" id="IPR036513">
    <property type="entry name" value="STAS_dom_sf"/>
</dbReference>
<keyword evidence="8" id="KW-1185">Reference proteome</keyword>
<comment type="subcellular location">
    <subcellularLocation>
        <location evidence="1">Membrane</location>
        <topology evidence="1">Multi-pass membrane protein</topology>
    </subcellularLocation>
</comment>
<evidence type="ECO:0000256" key="1">
    <source>
        <dbReference type="ARBA" id="ARBA00004141"/>
    </source>
</evidence>
<keyword evidence="3 5" id="KW-1133">Transmembrane helix</keyword>
<feature type="transmembrane region" description="Helical" evidence="5">
    <location>
        <begin position="203"/>
        <end position="224"/>
    </location>
</feature>
<dbReference type="InterPro" id="IPR002645">
    <property type="entry name" value="STAS_dom"/>
</dbReference>
<feature type="transmembrane region" description="Helical" evidence="5">
    <location>
        <begin position="141"/>
        <end position="158"/>
    </location>
</feature>
<dbReference type="GO" id="GO:0016020">
    <property type="term" value="C:membrane"/>
    <property type="evidence" value="ECO:0007669"/>
    <property type="project" value="UniProtKB-SubCell"/>
</dbReference>
<dbReference type="Pfam" id="PF01740">
    <property type="entry name" value="STAS"/>
    <property type="match status" value="1"/>
</dbReference>
<dbReference type="PANTHER" id="PTHR11814">
    <property type="entry name" value="SULFATE TRANSPORTER"/>
    <property type="match status" value="1"/>
</dbReference>
<proteinExistence type="predicted"/>
<feature type="transmembrane region" description="Helical" evidence="5">
    <location>
        <begin position="324"/>
        <end position="341"/>
    </location>
</feature>
<feature type="transmembrane region" description="Helical" evidence="5">
    <location>
        <begin position="371"/>
        <end position="389"/>
    </location>
</feature>
<keyword evidence="4 5" id="KW-0472">Membrane</keyword>
<dbReference type="CDD" id="cd07042">
    <property type="entry name" value="STAS_SulP_like_sulfate_transporter"/>
    <property type="match status" value="1"/>
</dbReference>